<name>A0A139HLP1_9PEZI</name>
<proteinExistence type="predicted"/>
<comment type="caution">
    <text evidence="1">The sequence shown here is derived from an EMBL/GenBank/DDBJ whole genome shotgun (WGS) entry which is preliminary data.</text>
</comment>
<dbReference type="AlphaFoldDB" id="A0A139HLP1"/>
<sequence>MDWSRRRSLVTAGWLSYPEIVCNLAALNAWRIAGTREVWGLSCWAFSYVDQVELMEVFSLGEQTGLFKLSIEFVGESHKRWAQALGRQATIEGQHRQSNHVNLLILRRLGIEELVYTCCKSRQGFLRDIHIRASSEQHPQHYDAQLSSTFRLRTALLSVLGLLAVFQAVRKELT</sequence>
<protein>
    <submittedName>
        <fullName evidence="1">Uncharacterized protein</fullName>
    </submittedName>
</protein>
<dbReference type="Proteomes" id="UP000070133">
    <property type="component" value="Unassembled WGS sequence"/>
</dbReference>
<accession>A0A139HLP1</accession>
<keyword evidence="2" id="KW-1185">Reference proteome</keyword>
<gene>
    <name evidence="1" type="ORF">AC578_4002</name>
</gene>
<evidence type="ECO:0000313" key="1">
    <source>
        <dbReference type="EMBL" id="KXT03326.1"/>
    </source>
</evidence>
<reference evidence="1 2" key="1">
    <citation type="submission" date="2015-07" db="EMBL/GenBank/DDBJ databases">
        <title>Comparative genomics of the Sigatoka disease complex on banana suggests a link between parallel evolutionary changes in Pseudocercospora fijiensis and Pseudocercospora eumusae and increased virulence on the banana host.</title>
        <authorList>
            <person name="Chang T.-C."/>
            <person name="Salvucci A."/>
            <person name="Crous P.W."/>
            <person name="Stergiopoulos I."/>
        </authorList>
    </citation>
    <scope>NUCLEOTIDE SEQUENCE [LARGE SCALE GENOMIC DNA]</scope>
    <source>
        <strain evidence="1 2">CBS 114824</strain>
    </source>
</reference>
<evidence type="ECO:0000313" key="2">
    <source>
        <dbReference type="Proteomes" id="UP000070133"/>
    </source>
</evidence>
<organism evidence="1 2">
    <name type="scientific">Pseudocercospora eumusae</name>
    <dbReference type="NCBI Taxonomy" id="321146"/>
    <lineage>
        <taxon>Eukaryota</taxon>
        <taxon>Fungi</taxon>
        <taxon>Dikarya</taxon>
        <taxon>Ascomycota</taxon>
        <taxon>Pezizomycotina</taxon>
        <taxon>Dothideomycetes</taxon>
        <taxon>Dothideomycetidae</taxon>
        <taxon>Mycosphaerellales</taxon>
        <taxon>Mycosphaerellaceae</taxon>
        <taxon>Pseudocercospora</taxon>
    </lineage>
</organism>
<dbReference type="EMBL" id="LFZN01000031">
    <property type="protein sequence ID" value="KXT03326.1"/>
    <property type="molecule type" value="Genomic_DNA"/>
</dbReference>